<sequence length="128" mass="14503">MSRLLCLYKNIKNERGASSVEFAIILPVLILILFAIFEFGLTYRDYLAITHAAREGARMAAVGEYSETEIRERAYPVSPSSISISYPGGTEHGEPVEVQVTFDRPLHIPLFDIKKVHLTSKARMRIEY</sequence>
<reference evidence="4" key="1">
    <citation type="submission" date="2017-09" db="EMBL/GenBank/DDBJ databases">
        <title>Depth-based differentiation of microbial function through sediment-hosted aquifers and enrichment of novel symbionts in the deep terrestrial subsurface.</title>
        <authorList>
            <person name="Probst A.J."/>
            <person name="Ladd B."/>
            <person name="Jarett J.K."/>
            <person name="Geller-Mcgrath D.E."/>
            <person name="Sieber C.M.K."/>
            <person name="Emerson J.B."/>
            <person name="Anantharaman K."/>
            <person name="Thomas B.C."/>
            <person name="Malmstrom R."/>
            <person name="Stieglmeier M."/>
            <person name="Klingl A."/>
            <person name="Woyke T."/>
            <person name="Ryan C.M."/>
            <person name="Banfield J.F."/>
        </authorList>
    </citation>
    <scope>NUCLEOTIDE SEQUENCE [LARGE SCALE GENOMIC DNA]</scope>
</reference>
<dbReference type="Pfam" id="PF07811">
    <property type="entry name" value="TadE"/>
    <property type="match status" value="1"/>
</dbReference>
<dbReference type="EMBL" id="PFNG01000128">
    <property type="protein sequence ID" value="PIZ39160.1"/>
    <property type="molecule type" value="Genomic_DNA"/>
</dbReference>
<feature type="transmembrane region" description="Helical" evidence="1">
    <location>
        <begin position="20"/>
        <end position="41"/>
    </location>
</feature>
<dbReference type="AlphaFoldDB" id="A0A2M7T841"/>
<dbReference type="RefSeq" id="WP_286678625.1">
    <property type="nucleotide sequence ID" value="NZ_MNXI01000093.1"/>
</dbReference>
<accession>A0A2M7T841</accession>
<evidence type="ECO:0000259" key="2">
    <source>
        <dbReference type="Pfam" id="PF07811"/>
    </source>
</evidence>
<evidence type="ECO:0000313" key="4">
    <source>
        <dbReference type="Proteomes" id="UP000230956"/>
    </source>
</evidence>
<gene>
    <name evidence="3" type="ORF">COY37_05275</name>
</gene>
<evidence type="ECO:0000313" key="3">
    <source>
        <dbReference type="EMBL" id="PIZ39160.1"/>
    </source>
</evidence>
<dbReference type="InterPro" id="IPR012495">
    <property type="entry name" value="TadE-like_dom"/>
</dbReference>
<name>A0A2M7T841_9ACTN</name>
<keyword evidence="1" id="KW-0472">Membrane</keyword>
<proteinExistence type="predicted"/>
<protein>
    <recommendedName>
        <fullName evidence="2">TadE-like domain-containing protein</fullName>
    </recommendedName>
</protein>
<organism evidence="3 4">
    <name type="scientific">Candidatus Aquicultor secundus</name>
    <dbReference type="NCBI Taxonomy" id="1973895"/>
    <lineage>
        <taxon>Bacteria</taxon>
        <taxon>Bacillati</taxon>
        <taxon>Actinomycetota</taxon>
        <taxon>Candidatus Aquicultoria</taxon>
        <taxon>Candidatus Aquicultorales</taxon>
        <taxon>Candidatus Aquicultoraceae</taxon>
        <taxon>Candidatus Aquicultor</taxon>
    </lineage>
</organism>
<keyword evidence="1" id="KW-0812">Transmembrane</keyword>
<feature type="domain" description="TadE-like" evidence="2">
    <location>
        <begin position="16"/>
        <end position="58"/>
    </location>
</feature>
<comment type="caution">
    <text evidence="3">The sequence shown here is derived from an EMBL/GenBank/DDBJ whole genome shotgun (WGS) entry which is preliminary data.</text>
</comment>
<dbReference type="Proteomes" id="UP000230956">
    <property type="component" value="Unassembled WGS sequence"/>
</dbReference>
<evidence type="ECO:0000256" key="1">
    <source>
        <dbReference type="SAM" id="Phobius"/>
    </source>
</evidence>
<keyword evidence="1" id="KW-1133">Transmembrane helix</keyword>